<proteinExistence type="predicted"/>
<reference evidence="1" key="1">
    <citation type="submission" date="2020-05" db="EMBL/GenBank/DDBJ databases">
        <authorList>
            <person name="Chiriac C."/>
            <person name="Salcher M."/>
            <person name="Ghai R."/>
            <person name="Kavagutti S V."/>
        </authorList>
    </citation>
    <scope>NUCLEOTIDE SEQUENCE</scope>
</reference>
<protein>
    <submittedName>
        <fullName evidence="1">Unannotated protein</fullName>
    </submittedName>
</protein>
<organism evidence="1">
    <name type="scientific">freshwater metagenome</name>
    <dbReference type="NCBI Taxonomy" id="449393"/>
    <lineage>
        <taxon>unclassified sequences</taxon>
        <taxon>metagenomes</taxon>
        <taxon>ecological metagenomes</taxon>
    </lineage>
</organism>
<dbReference type="EMBL" id="CAEZSR010000140">
    <property type="protein sequence ID" value="CAB4579148.1"/>
    <property type="molecule type" value="Genomic_DNA"/>
</dbReference>
<accession>A0A6J6F2Q2</accession>
<dbReference type="AlphaFoldDB" id="A0A6J6F2Q2"/>
<evidence type="ECO:0000313" key="1">
    <source>
        <dbReference type="EMBL" id="CAB4579148.1"/>
    </source>
</evidence>
<name>A0A6J6F2Q2_9ZZZZ</name>
<gene>
    <name evidence="1" type="ORF">UFOPK1493_02937</name>
</gene>
<sequence length="74" mass="7888">MTRVDIEADLNSEDETGFVWTFLDEAADPSLIRPGAVVVAGSPLTPAVCEVTDLVEKPVGTVVHLRVLPGTIEQ</sequence>